<dbReference type="EMBL" id="JAVXZY010000008">
    <property type="protein sequence ID" value="MDT9001369.1"/>
    <property type="molecule type" value="Genomic_DNA"/>
</dbReference>
<organism evidence="2 3">
    <name type="scientific">Roseateles aquae</name>
    <dbReference type="NCBI Taxonomy" id="3077235"/>
    <lineage>
        <taxon>Bacteria</taxon>
        <taxon>Pseudomonadati</taxon>
        <taxon>Pseudomonadota</taxon>
        <taxon>Betaproteobacteria</taxon>
        <taxon>Burkholderiales</taxon>
        <taxon>Sphaerotilaceae</taxon>
        <taxon>Roseateles</taxon>
    </lineage>
</organism>
<gene>
    <name evidence="2" type="ORF">RQP53_18965</name>
</gene>
<dbReference type="InterPro" id="IPR014922">
    <property type="entry name" value="YdhG-like"/>
</dbReference>
<dbReference type="RefSeq" id="WP_315652242.1">
    <property type="nucleotide sequence ID" value="NZ_JAVXZY010000008.1"/>
</dbReference>
<keyword evidence="3" id="KW-1185">Reference proteome</keyword>
<reference evidence="2" key="1">
    <citation type="submission" date="2023-09" db="EMBL/GenBank/DDBJ databases">
        <title>Paucibacter sp. APW11 Genome sequencing and assembly.</title>
        <authorList>
            <person name="Kim I."/>
        </authorList>
    </citation>
    <scope>NUCLEOTIDE SEQUENCE</scope>
    <source>
        <strain evidence="2">APW11</strain>
    </source>
</reference>
<protein>
    <submittedName>
        <fullName evidence="2">DUF1801 domain-containing protein</fullName>
    </submittedName>
</protein>
<comment type="caution">
    <text evidence="2">The sequence shown here is derived from an EMBL/GenBank/DDBJ whole genome shotgun (WGS) entry which is preliminary data.</text>
</comment>
<dbReference type="Pfam" id="PF08818">
    <property type="entry name" value="DUF1801"/>
    <property type="match status" value="1"/>
</dbReference>
<evidence type="ECO:0000313" key="2">
    <source>
        <dbReference type="EMBL" id="MDT9001369.1"/>
    </source>
</evidence>
<sequence>MPTSTVDKLLADIRLLSEEQHAIVHAVLALVKQLPGSYAEEVKYGGILFSKDGVQFGGVFVYKQHVSVEFSRGAAIADAFGHLEGSGKGRRHLKLGTLGDIAAKQLAPYLPLALRAASAGAAPPLA</sequence>
<evidence type="ECO:0000259" key="1">
    <source>
        <dbReference type="Pfam" id="PF08818"/>
    </source>
</evidence>
<dbReference type="Proteomes" id="UP001246372">
    <property type="component" value="Unassembled WGS sequence"/>
</dbReference>
<feature type="domain" description="YdhG-like" evidence="1">
    <location>
        <begin position="22"/>
        <end position="110"/>
    </location>
</feature>
<evidence type="ECO:0000313" key="3">
    <source>
        <dbReference type="Proteomes" id="UP001246372"/>
    </source>
</evidence>
<proteinExistence type="predicted"/>
<accession>A0ABU3PFM3</accession>
<dbReference type="SUPFAM" id="SSF159888">
    <property type="entry name" value="YdhG-like"/>
    <property type="match status" value="1"/>
</dbReference>
<name>A0ABU3PFM3_9BURK</name>